<evidence type="ECO:0000256" key="1">
    <source>
        <dbReference type="SAM" id="SignalP"/>
    </source>
</evidence>
<dbReference type="Proteomes" id="UP000193944">
    <property type="component" value="Unassembled WGS sequence"/>
</dbReference>
<feature type="chain" id="PRO_5012508215" evidence="1">
    <location>
        <begin position="19"/>
        <end position="223"/>
    </location>
</feature>
<reference evidence="2 3" key="1">
    <citation type="submission" date="2016-08" db="EMBL/GenBank/DDBJ databases">
        <title>A Parts List for Fungal Cellulosomes Revealed by Comparative Genomics.</title>
        <authorList>
            <consortium name="DOE Joint Genome Institute"/>
            <person name="Haitjema C.H."/>
            <person name="Gilmore S.P."/>
            <person name="Henske J.K."/>
            <person name="Solomon K.V."/>
            <person name="De Groot R."/>
            <person name="Kuo A."/>
            <person name="Mondo S.J."/>
            <person name="Salamov A.A."/>
            <person name="Labutti K."/>
            <person name="Zhao Z."/>
            <person name="Chiniquy J."/>
            <person name="Barry K."/>
            <person name="Brewer H.M."/>
            <person name="Purvine S.O."/>
            <person name="Wright A.T."/>
            <person name="Boxma B."/>
            <person name="Van Alen T."/>
            <person name="Hackstein J.H."/>
            <person name="Baker S.E."/>
            <person name="Grigoriev I.V."/>
            <person name="O'Malley M.A."/>
        </authorList>
    </citation>
    <scope>NUCLEOTIDE SEQUENCE [LARGE SCALE GENOMIC DNA]</scope>
    <source>
        <strain evidence="2 3">S4</strain>
    </source>
</reference>
<accession>A0A1Y1XBQ9</accession>
<name>A0A1Y1XBQ9_9FUNG</name>
<dbReference type="EMBL" id="MCFG01000077">
    <property type="protein sequence ID" value="ORX83221.1"/>
    <property type="molecule type" value="Genomic_DNA"/>
</dbReference>
<feature type="signal peptide" evidence="1">
    <location>
        <begin position="1"/>
        <end position="18"/>
    </location>
</feature>
<evidence type="ECO:0000313" key="3">
    <source>
        <dbReference type="Proteomes" id="UP000193944"/>
    </source>
</evidence>
<reference evidence="2 3" key="2">
    <citation type="submission" date="2016-08" db="EMBL/GenBank/DDBJ databases">
        <title>Pervasive Adenine N6-methylation of Active Genes in Fungi.</title>
        <authorList>
            <consortium name="DOE Joint Genome Institute"/>
            <person name="Mondo S.J."/>
            <person name="Dannebaum R.O."/>
            <person name="Kuo R.C."/>
            <person name="Labutti K."/>
            <person name="Haridas S."/>
            <person name="Kuo A."/>
            <person name="Salamov A."/>
            <person name="Ahrendt S.R."/>
            <person name="Lipzen A."/>
            <person name="Sullivan W."/>
            <person name="Andreopoulos W.B."/>
            <person name="Clum A."/>
            <person name="Lindquist E."/>
            <person name="Daum C."/>
            <person name="Ramamoorthy G.K."/>
            <person name="Gryganskyi A."/>
            <person name="Culley D."/>
            <person name="Magnuson J.K."/>
            <person name="James T.Y."/>
            <person name="O'Malley M.A."/>
            <person name="Stajich J.E."/>
            <person name="Spatafora J.W."/>
            <person name="Visel A."/>
            <person name="Grigoriev I.V."/>
        </authorList>
    </citation>
    <scope>NUCLEOTIDE SEQUENCE [LARGE SCALE GENOMIC DNA]</scope>
    <source>
        <strain evidence="2 3">S4</strain>
    </source>
</reference>
<dbReference type="AlphaFoldDB" id="A0A1Y1XBQ9"/>
<keyword evidence="1" id="KW-0732">Signal</keyword>
<sequence length="223" mass="25138">MNFKTILSVSALALLSAAAPVSKDVKTLKSECQAQKGLFINKSNNSDYVCLQPNFNEANLDNAACINVSEQIFCINPKITNIEECDRSSDDYVYEACLDRFNKISSIAYYPILSFSKKDEAKFAENKKKCVNNLGIYLEWDDDKKLNACLYPEFNFKSLDDEHCVTVTKIKENNIPLHGIKYCVVEDMTSIPACKKSHEHYNTNGCSRFLDAMASFQAMDISV</sequence>
<protein>
    <submittedName>
        <fullName evidence="2">Uncharacterized protein</fullName>
    </submittedName>
</protein>
<evidence type="ECO:0000313" key="2">
    <source>
        <dbReference type="EMBL" id="ORX83221.1"/>
    </source>
</evidence>
<comment type="caution">
    <text evidence="2">The sequence shown here is derived from an EMBL/GenBank/DDBJ whole genome shotgun (WGS) entry which is preliminary data.</text>
</comment>
<organism evidence="2 3">
    <name type="scientific">Anaeromyces robustus</name>
    <dbReference type="NCBI Taxonomy" id="1754192"/>
    <lineage>
        <taxon>Eukaryota</taxon>
        <taxon>Fungi</taxon>
        <taxon>Fungi incertae sedis</taxon>
        <taxon>Chytridiomycota</taxon>
        <taxon>Chytridiomycota incertae sedis</taxon>
        <taxon>Neocallimastigomycetes</taxon>
        <taxon>Neocallimastigales</taxon>
        <taxon>Neocallimastigaceae</taxon>
        <taxon>Anaeromyces</taxon>
    </lineage>
</organism>
<keyword evidence="3" id="KW-1185">Reference proteome</keyword>
<gene>
    <name evidence="2" type="ORF">BCR32DRAFT_326473</name>
</gene>
<proteinExistence type="predicted"/>